<keyword evidence="2" id="KW-1185">Reference proteome</keyword>
<dbReference type="InterPro" id="IPR021795">
    <property type="entry name" value="DUF3363"/>
</dbReference>
<evidence type="ECO:0000313" key="2">
    <source>
        <dbReference type="Proteomes" id="UP000092839"/>
    </source>
</evidence>
<accession>A0A1B1UJ21</accession>
<gene>
    <name evidence="1" type="ORF">LMTR13_24105</name>
</gene>
<dbReference type="KEGG" id="bic:LMTR13_24105"/>
<dbReference type="OrthoDB" id="8247084at2"/>
<reference evidence="1 2" key="1">
    <citation type="submission" date="2016-07" db="EMBL/GenBank/DDBJ databases">
        <title>Complete genome sequence of Bradyrhizobium icense LMTR 13T, a potential inoculant strain isolated from lima bean (Phaseolus lunatus) in Peru.</title>
        <authorList>
            <person name="Ormeno-Orrillo E."/>
            <person name="Duran D."/>
            <person name="Rogel M.A."/>
            <person name="Rey L."/>
            <person name="Imperial J."/>
            <person name="Ruiz-Argueso T."/>
            <person name="Martinez-Romero E."/>
        </authorList>
    </citation>
    <scope>NUCLEOTIDE SEQUENCE [LARGE SCALE GENOMIC DNA]</scope>
    <source>
        <strain evidence="1 2">LMTR 13</strain>
    </source>
</reference>
<dbReference type="Pfam" id="PF11843">
    <property type="entry name" value="DUF3363"/>
    <property type="match status" value="1"/>
</dbReference>
<dbReference type="EMBL" id="CP016428">
    <property type="protein sequence ID" value="ANW02788.1"/>
    <property type="molecule type" value="Genomic_DNA"/>
</dbReference>
<proteinExistence type="predicted"/>
<protein>
    <submittedName>
        <fullName evidence="1">Uncharacterized protein</fullName>
    </submittedName>
</protein>
<dbReference type="AlphaFoldDB" id="A0A1B1UJ21"/>
<sequence length="132" mass="14954">MHERSDKRRWRTRNFNLPIAEVCAALERLIDMLADLELAHRHGDKVRLGLNLIERPRRPELDTVGRRLAEAMGLAYCPLMQVVDCGGSVAERLSIALGRFAMMASVSASARALPLALARTEQGERHRRSRQR</sequence>
<organism evidence="1 2">
    <name type="scientific">Bradyrhizobium icense</name>
    <dbReference type="NCBI Taxonomy" id="1274631"/>
    <lineage>
        <taxon>Bacteria</taxon>
        <taxon>Pseudomonadati</taxon>
        <taxon>Pseudomonadota</taxon>
        <taxon>Alphaproteobacteria</taxon>
        <taxon>Hyphomicrobiales</taxon>
        <taxon>Nitrobacteraceae</taxon>
        <taxon>Bradyrhizobium</taxon>
    </lineage>
</organism>
<evidence type="ECO:0000313" key="1">
    <source>
        <dbReference type="EMBL" id="ANW02788.1"/>
    </source>
</evidence>
<dbReference type="Proteomes" id="UP000092839">
    <property type="component" value="Chromosome"/>
</dbReference>
<name>A0A1B1UJ21_9BRAD</name>